<comment type="caution">
    <text evidence="8">The sequence shown here is derived from an EMBL/GenBank/DDBJ whole genome shotgun (WGS) entry which is preliminary data.</text>
</comment>
<evidence type="ECO:0000256" key="1">
    <source>
        <dbReference type="ARBA" id="ARBA00009580"/>
    </source>
</evidence>
<feature type="domain" description="Tyrosine-protein phosphatase" evidence="6">
    <location>
        <begin position="65"/>
        <end position="297"/>
    </location>
</feature>
<dbReference type="SMART" id="SM00404">
    <property type="entry name" value="PTPc_motif"/>
    <property type="match status" value="1"/>
</dbReference>
<name>A0A9D3YDB4_DREPO</name>
<dbReference type="EC" id="3.1.3.48" evidence="2"/>
<keyword evidence="3" id="KW-0378">Hydrolase</keyword>
<dbReference type="InterPro" id="IPR000387">
    <property type="entry name" value="Tyr_Pase_dom"/>
</dbReference>
<evidence type="ECO:0000256" key="2">
    <source>
        <dbReference type="ARBA" id="ARBA00013064"/>
    </source>
</evidence>
<evidence type="ECO:0000259" key="6">
    <source>
        <dbReference type="PROSITE" id="PS50055"/>
    </source>
</evidence>
<gene>
    <name evidence="8" type="ORF">DPMN_083664</name>
</gene>
<feature type="region of interest" description="Disordered" evidence="5">
    <location>
        <begin position="343"/>
        <end position="369"/>
    </location>
</feature>
<evidence type="ECO:0000256" key="3">
    <source>
        <dbReference type="ARBA" id="ARBA00022801"/>
    </source>
</evidence>
<dbReference type="InterPro" id="IPR050348">
    <property type="entry name" value="Protein-Tyr_Phosphatase"/>
</dbReference>
<feature type="compositionally biased region" description="Polar residues" evidence="5">
    <location>
        <begin position="345"/>
        <end position="358"/>
    </location>
</feature>
<dbReference type="AlphaFoldDB" id="A0A9D3YDB4"/>
<dbReference type="InterPro" id="IPR029021">
    <property type="entry name" value="Prot-tyrosine_phosphatase-like"/>
</dbReference>
<evidence type="ECO:0000313" key="9">
    <source>
        <dbReference type="Proteomes" id="UP000828390"/>
    </source>
</evidence>
<sequence>MDTYDEVDRNLLSNNDDSEYLRLFSKVPTQTFIDIVRKRTHDDPGWIMMEFKRLPSGSNLAESARNIGPIGDSSVPSIEWTGIELTPDGRFRGDYPHAAFVTGYKKPEAFIASQVPTEATVNDFWRMIWQKDCGKIVLLTNLEEEIKKPCFCFWPEHERSATFGNLVIQTSEVLNKTFAIRSLSATHNITRVVNEFTLYHFTCWPSYGTAGNPGELLKLRERVTEDISKLIGPIVVLCSSGIGKTGAFIALDYVIRQAKEEKAVDVFQAVSNLRQIIPTFVESEKEYEYLYSGVIEALTADVDVNGDFAATKLCPLYMSLLENDKERLTDTYQVMAELSPVATVEDSSCNDQNESSPNDGAYSWISDPK</sequence>
<comment type="similarity">
    <text evidence="1">Belongs to the protein-tyrosine phosphatase family.</text>
</comment>
<feature type="domain" description="Tyrosine specific protein phosphatases" evidence="7">
    <location>
        <begin position="214"/>
        <end position="288"/>
    </location>
</feature>
<proteinExistence type="inferred from homology"/>
<dbReference type="Gene3D" id="3.90.190.10">
    <property type="entry name" value="Protein tyrosine phosphatase superfamily"/>
    <property type="match status" value="1"/>
</dbReference>
<keyword evidence="9" id="KW-1185">Reference proteome</keyword>
<dbReference type="EMBL" id="JAIWYP010000016">
    <property type="protein sequence ID" value="KAH3696199.1"/>
    <property type="molecule type" value="Genomic_DNA"/>
</dbReference>
<accession>A0A9D3YDB4</accession>
<evidence type="ECO:0000256" key="4">
    <source>
        <dbReference type="ARBA" id="ARBA00022912"/>
    </source>
</evidence>
<dbReference type="SMART" id="SM00194">
    <property type="entry name" value="PTPc"/>
    <property type="match status" value="1"/>
</dbReference>
<dbReference type="PROSITE" id="PS50056">
    <property type="entry name" value="TYR_PHOSPHATASE_2"/>
    <property type="match status" value="1"/>
</dbReference>
<dbReference type="Proteomes" id="UP000828390">
    <property type="component" value="Unassembled WGS sequence"/>
</dbReference>
<dbReference type="SUPFAM" id="SSF52799">
    <property type="entry name" value="(Phosphotyrosine protein) phosphatases II"/>
    <property type="match status" value="1"/>
</dbReference>
<reference evidence="8" key="1">
    <citation type="journal article" date="2019" name="bioRxiv">
        <title>The Genome of the Zebra Mussel, Dreissena polymorpha: A Resource for Invasive Species Research.</title>
        <authorList>
            <person name="McCartney M.A."/>
            <person name="Auch B."/>
            <person name="Kono T."/>
            <person name="Mallez S."/>
            <person name="Zhang Y."/>
            <person name="Obille A."/>
            <person name="Becker A."/>
            <person name="Abrahante J.E."/>
            <person name="Garbe J."/>
            <person name="Badalamenti J.P."/>
            <person name="Herman A."/>
            <person name="Mangelson H."/>
            <person name="Liachko I."/>
            <person name="Sullivan S."/>
            <person name="Sone E.D."/>
            <person name="Koren S."/>
            <person name="Silverstein K.A.T."/>
            <person name="Beckman K.B."/>
            <person name="Gohl D.M."/>
        </authorList>
    </citation>
    <scope>NUCLEOTIDE SEQUENCE</scope>
    <source>
        <strain evidence="8">Duluth1</strain>
        <tissue evidence="8">Whole animal</tissue>
    </source>
</reference>
<dbReference type="PROSITE" id="PS50055">
    <property type="entry name" value="TYR_PHOSPHATASE_PTP"/>
    <property type="match status" value="1"/>
</dbReference>
<dbReference type="Pfam" id="PF00102">
    <property type="entry name" value="Y_phosphatase"/>
    <property type="match status" value="1"/>
</dbReference>
<dbReference type="CDD" id="cd00047">
    <property type="entry name" value="PTPc"/>
    <property type="match status" value="1"/>
</dbReference>
<dbReference type="GO" id="GO:0004725">
    <property type="term" value="F:protein tyrosine phosphatase activity"/>
    <property type="evidence" value="ECO:0007669"/>
    <property type="project" value="UniProtKB-EC"/>
</dbReference>
<dbReference type="PANTHER" id="PTHR19134">
    <property type="entry name" value="RECEPTOR-TYPE TYROSINE-PROTEIN PHOSPHATASE"/>
    <property type="match status" value="1"/>
</dbReference>
<organism evidence="8 9">
    <name type="scientific">Dreissena polymorpha</name>
    <name type="common">Zebra mussel</name>
    <name type="synonym">Mytilus polymorpha</name>
    <dbReference type="NCBI Taxonomy" id="45954"/>
    <lineage>
        <taxon>Eukaryota</taxon>
        <taxon>Metazoa</taxon>
        <taxon>Spiralia</taxon>
        <taxon>Lophotrochozoa</taxon>
        <taxon>Mollusca</taxon>
        <taxon>Bivalvia</taxon>
        <taxon>Autobranchia</taxon>
        <taxon>Heteroconchia</taxon>
        <taxon>Euheterodonta</taxon>
        <taxon>Imparidentia</taxon>
        <taxon>Neoheterodontei</taxon>
        <taxon>Myida</taxon>
        <taxon>Dreissenoidea</taxon>
        <taxon>Dreissenidae</taxon>
        <taxon>Dreissena</taxon>
    </lineage>
</organism>
<dbReference type="PRINTS" id="PR00700">
    <property type="entry name" value="PRTYPHPHTASE"/>
</dbReference>
<evidence type="ECO:0000256" key="5">
    <source>
        <dbReference type="SAM" id="MobiDB-lite"/>
    </source>
</evidence>
<dbReference type="InterPro" id="IPR003595">
    <property type="entry name" value="Tyr_Pase_cat"/>
</dbReference>
<reference evidence="8" key="2">
    <citation type="submission" date="2020-11" db="EMBL/GenBank/DDBJ databases">
        <authorList>
            <person name="McCartney M.A."/>
            <person name="Auch B."/>
            <person name="Kono T."/>
            <person name="Mallez S."/>
            <person name="Becker A."/>
            <person name="Gohl D.M."/>
            <person name="Silverstein K.A.T."/>
            <person name="Koren S."/>
            <person name="Bechman K.B."/>
            <person name="Herman A."/>
            <person name="Abrahante J.E."/>
            <person name="Garbe J."/>
        </authorList>
    </citation>
    <scope>NUCLEOTIDE SEQUENCE</scope>
    <source>
        <strain evidence="8">Duluth1</strain>
        <tissue evidence="8">Whole animal</tissue>
    </source>
</reference>
<protein>
    <recommendedName>
        <fullName evidence="2">protein-tyrosine-phosphatase</fullName>
        <ecNumber evidence="2">3.1.3.48</ecNumber>
    </recommendedName>
</protein>
<dbReference type="PANTHER" id="PTHR19134:SF562">
    <property type="entry name" value="PROTEIN-TYROSINE-PHOSPHATASE"/>
    <property type="match status" value="1"/>
</dbReference>
<evidence type="ECO:0000313" key="8">
    <source>
        <dbReference type="EMBL" id="KAH3696199.1"/>
    </source>
</evidence>
<evidence type="ECO:0000259" key="7">
    <source>
        <dbReference type="PROSITE" id="PS50056"/>
    </source>
</evidence>
<dbReference type="InterPro" id="IPR000242">
    <property type="entry name" value="PTP_cat"/>
</dbReference>
<keyword evidence="4" id="KW-0904">Protein phosphatase</keyword>